<dbReference type="EMBL" id="JAGMVJ010000021">
    <property type="protein sequence ID" value="KAH7074267.1"/>
    <property type="molecule type" value="Genomic_DNA"/>
</dbReference>
<dbReference type="PROSITE" id="PS51471">
    <property type="entry name" value="FE2OG_OXY"/>
    <property type="match status" value="1"/>
</dbReference>
<name>A0A8K0QXG9_9PLEO</name>
<protein>
    <recommendedName>
        <fullName evidence="2">Fe2OG dioxygenase domain-containing protein</fullName>
    </recommendedName>
</protein>
<dbReference type="Pfam" id="PF13640">
    <property type="entry name" value="2OG-FeII_Oxy_3"/>
    <property type="match status" value="1"/>
</dbReference>
<evidence type="ECO:0000313" key="3">
    <source>
        <dbReference type="EMBL" id="KAH7074267.1"/>
    </source>
</evidence>
<dbReference type="OrthoDB" id="27483at2759"/>
<evidence type="ECO:0000256" key="1">
    <source>
        <dbReference type="RuleBase" id="RU003682"/>
    </source>
</evidence>
<sequence length="450" mass="50090">MSYPSSVSSDEVSVIDEVTQALSNVLDQSKYACGGAIDCRKPDAMQSFPVLDNPGHPGPTQDPNQALADPIVIRWDAASSVRKIAFPLSIFDPSHGTMYSLEKLVQATEPASFGFEGQDVLDETYRKASKLDTTAFSTNFCPYEVGIIDEVGQTLFPRLRGTFQGIRAELYKLNIYQAPSGFFKPHIDTPRSELQFGSLVVCLPCKHEGGQLVVRHRGHTSTFDWSGTVNRIQWAAFFSDCEHEVLQVTSGHRITLTYNLFVRRGLGELAGFTRTLSAPKLPLHKEVRAALLHPEFLKEAGVSALPAVLKGIDMMAFEVFRSLGIEVLVRPVMEPLSEEDMEDMIEDGLLDKSCRTHNHVGHQLSEPATVNIQVPDEGTIVDAYNEYPSDLMKVTWLNEPNDDAKGVQFEYSYYGNMHETAYAYSSCALLFKIPAYVERVEIAKRSGYFL</sequence>
<comment type="similarity">
    <text evidence="1">Belongs to the iron/ascorbate-dependent oxidoreductase family.</text>
</comment>
<evidence type="ECO:0000259" key="2">
    <source>
        <dbReference type="PROSITE" id="PS51471"/>
    </source>
</evidence>
<accession>A0A8K0QXG9</accession>
<proteinExistence type="inferred from homology"/>
<evidence type="ECO:0000313" key="4">
    <source>
        <dbReference type="Proteomes" id="UP000813461"/>
    </source>
</evidence>
<dbReference type="PANTHER" id="PTHR33099">
    <property type="entry name" value="FE2OG DIOXYGENASE DOMAIN-CONTAINING PROTEIN"/>
    <property type="match status" value="1"/>
</dbReference>
<gene>
    <name evidence="3" type="ORF">FB567DRAFT_572874</name>
</gene>
<keyword evidence="1" id="KW-0479">Metal-binding</keyword>
<keyword evidence="1" id="KW-0408">Iron</keyword>
<dbReference type="Gene3D" id="2.60.120.620">
    <property type="entry name" value="q2cbj1_9rhob like domain"/>
    <property type="match status" value="1"/>
</dbReference>
<keyword evidence="4" id="KW-1185">Reference proteome</keyword>
<organism evidence="3 4">
    <name type="scientific">Paraphoma chrysanthemicola</name>
    <dbReference type="NCBI Taxonomy" id="798071"/>
    <lineage>
        <taxon>Eukaryota</taxon>
        <taxon>Fungi</taxon>
        <taxon>Dikarya</taxon>
        <taxon>Ascomycota</taxon>
        <taxon>Pezizomycotina</taxon>
        <taxon>Dothideomycetes</taxon>
        <taxon>Pleosporomycetidae</taxon>
        <taxon>Pleosporales</taxon>
        <taxon>Pleosporineae</taxon>
        <taxon>Phaeosphaeriaceae</taxon>
        <taxon>Paraphoma</taxon>
    </lineage>
</organism>
<dbReference type="PANTHER" id="PTHR33099:SF7">
    <property type="entry name" value="MYND-TYPE DOMAIN-CONTAINING PROTEIN"/>
    <property type="match status" value="1"/>
</dbReference>
<reference evidence="3" key="1">
    <citation type="journal article" date="2021" name="Nat. Commun.">
        <title>Genetic determinants of endophytism in the Arabidopsis root mycobiome.</title>
        <authorList>
            <person name="Mesny F."/>
            <person name="Miyauchi S."/>
            <person name="Thiergart T."/>
            <person name="Pickel B."/>
            <person name="Atanasova L."/>
            <person name="Karlsson M."/>
            <person name="Huettel B."/>
            <person name="Barry K.W."/>
            <person name="Haridas S."/>
            <person name="Chen C."/>
            <person name="Bauer D."/>
            <person name="Andreopoulos W."/>
            <person name="Pangilinan J."/>
            <person name="LaButti K."/>
            <person name="Riley R."/>
            <person name="Lipzen A."/>
            <person name="Clum A."/>
            <person name="Drula E."/>
            <person name="Henrissat B."/>
            <person name="Kohler A."/>
            <person name="Grigoriev I.V."/>
            <person name="Martin F.M."/>
            <person name="Hacquard S."/>
        </authorList>
    </citation>
    <scope>NUCLEOTIDE SEQUENCE</scope>
    <source>
        <strain evidence="3">MPI-SDFR-AT-0120</strain>
    </source>
</reference>
<dbReference type="GO" id="GO:0016491">
    <property type="term" value="F:oxidoreductase activity"/>
    <property type="evidence" value="ECO:0007669"/>
    <property type="project" value="UniProtKB-KW"/>
</dbReference>
<dbReference type="GO" id="GO:0046872">
    <property type="term" value="F:metal ion binding"/>
    <property type="evidence" value="ECO:0007669"/>
    <property type="project" value="UniProtKB-KW"/>
</dbReference>
<dbReference type="AlphaFoldDB" id="A0A8K0QXG9"/>
<keyword evidence="1" id="KW-0560">Oxidoreductase</keyword>
<feature type="domain" description="Fe2OG dioxygenase" evidence="2">
    <location>
        <begin position="162"/>
        <end position="264"/>
    </location>
</feature>
<dbReference type="Proteomes" id="UP000813461">
    <property type="component" value="Unassembled WGS sequence"/>
</dbReference>
<dbReference type="InterPro" id="IPR044862">
    <property type="entry name" value="Pro_4_hyd_alph_FE2OG_OXY"/>
</dbReference>
<dbReference type="InterPro" id="IPR005123">
    <property type="entry name" value="Oxoglu/Fe-dep_dioxygenase_dom"/>
</dbReference>
<comment type="caution">
    <text evidence="3">The sequence shown here is derived from an EMBL/GenBank/DDBJ whole genome shotgun (WGS) entry which is preliminary data.</text>
</comment>